<dbReference type="PANTHER" id="PTHR32089:SF119">
    <property type="entry name" value="METHYL-ACCEPTING CHEMOTAXIS PROTEIN CTPL"/>
    <property type="match status" value="1"/>
</dbReference>
<name>A0A235CHE8_9GAMM</name>
<dbReference type="PROSITE" id="PS50111">
    <property type="entry name" value="CHEMOTAXIS_TRANSDUC_2"/>
    <property type="match status" value="1"/>
</dbReference>
<evidence type="ECO:0000256" key="8">
    <source>
        <dbReference type="PROSITE-ProRule" id="PRU00284"/>
    </source>
</evidence>
<feature type="domain" description="Methyl-accepting transducer" evidence="10">
    <location>
        <begin position="341"/>
        <end position="577"/>
    </location>
</feature>
<comment type="subcellular location">
    <subcellularLocation>
        <location evidence="1">Cell inner membrane</location>
        <topology evidence="1">Multi-pass membrane protein</topology>
    </subcellularLocation>
</comment>
<evidence type="ECO:0000256" key="3">
    <source>
        <dbReference type="ARBA" id="ARBA00022692"/>
    </source>
</evidence>
<keyword evidence="4 9" id="KW-1133">Transmembrane helix</keyword>
<dbReference type="InterPro" id="IPR003660">
    <property type="entry name" value="HAMP_dom"/>
</dbReference>
<dbReference type="Pfam" id="PF00672">
    <property type="entry name" value="HAMP"/>
    <property type="match status" value="1"/>
</dbReference>
<evidence type="ECO:0000313" key="15">
    <source>
        <dbReference type="Proteomes" id="UP000243640"/>
    </source>
</evidence>
<dbReference type="PANTHER" id="PTHR32089">
    <property type="entry name" value="METHYL-ACCEPTING CHEMOTAXIS PROTEIN MCPB"/>
    <property type="match status" value="1"/>
</dbReference>
<keyword evidence="5 9" id="KW-0472">Membrane</keyword>
<keyword evidence="6 8" id="KW-0807">Transducer</keyword>
<feature type="transmembrane region" description="Helical" evidence="9">
    <location>
        <begin position="262"/>
        <end position="281"/>
    </location>
</feature>
<organism evidence="13 15">
    <name type="scientific">Oceanimonas baumannii</name>
    <dbReference type="NCBI Taxonomy" id="129578"/>
    <lineage>
        <taxon>Bacteria</taxon>
        <taxon>Pseudomonadati</taxon>
        <taxon>Pseudomonadota</taxon>
        <taxon>Gammaproteobacteria</taxon>
        <taxon>Aeromonadales</taxon>
        <taxon>Aeromonadaceae</taxon>
        <taxon>Oceanimonas</taxon>
    </lineage>
</organism>
<sequence length="613" mass="68088">MKIKHKLALNTLLVIAAMGILFTLFTHTLNTIKTLNHGKALAMTLSNDMLSLRREEKDFMARMEVAYLNDFQQHMVQTRRHLTELNALLAQQQLPISTLAALDERFTRYNTDFKAVAAAYQRLGLDHESGLEGELRRAVHNVEASLNESGADQVLITLLQLRRAEKDFMLRHDIRYVQRFNTLHQRLLSQLNALDLPHSQATEYRKRFLAYADELERVGLSSEQGLQLAMRQTVQSTESLLESSLADIEQELQNYLDRATRTATLVFILMLLLTAGVAMLISRSIFRPIRQIRDSVLTIHRSHNLGLHIDTGSKDEMAEIADALNTMLKGFRDVIGQVNQAVSTMNQTTLQLSESAATTTTDIERQQQETELVATAVTEMVSTIDDIARNTDHTATRAGQANSSATEGQQQVQGTIERIRRLAVQLENSVGSIEDLSHQSETIGSVLQVIRDIADQTNLLALNAAIEAARAGEQGRGFAVVADEVRALAARTQDATQEIATIISSLQGKTDAMVQLIYQSREEGLESSQQARQAEAVLNEINQEVTDISDMATQIATAIEQQSSVANEIGRNVVVIRDITDNTVQAVRKNSEATQNIAAQAQNLKQVVSVFQI</sequence>
<keyword evidence="3 9" id="KW-0812">Transmembrane</keyword>
<evidence type="ECO:0000256" key="5">
    <source>
        <dbReference type="ARBA" id="ARBA00023136"/>
    </source>
</evidence>
<dbReference type="AlphaFoldDB" id="A0A235CHE8"/>
<dbReference type="GO" id="GO:0006935">
    <property type="term" value="P:chemotaxis"/>
    <property type="evidence" value="ECO:0007669"/>
    <property type="project" value="UniProtKB-ARBA"/>
</dbReference>
<dbReference type="FunFam" id="1.10.287.950:FF:000001">
    <property type="entry name" value="Methyl-accepting chemotaxis sensory transducer"/>
    <property type="match status" value="1"/>
</dbReference>
<dbReference type="EMBL" id="NQJF01000008">
    <property type="protein sequence ID" value="OYD23960.1"/>
    <property type="molecule type" value="Genomic_DNA"/>
</dbReference>
<keyword evidence="16" id="KW-1185">Reference proteome</keyword>
<evidence type="ECO:0000256" key="2">
    <source>
        <dbReference type="ARBA" id="ARBA00022519"/>
    </source>
</evidence>
<evidence type="ECO:0000259" key="11">
    <source>
        <dbReference type="PROSITE" id="PS50192"/>
    </source>
</evidence>
<dbReference type="OrthoDB" id="8724845at2"/>
<dbReference type="CDD" id="cd11386">
    <property type="entry name" value="MCP_signal"/>
    <property type="match status" value="1"/>
</dbReference>
<dbReference type="InterPro" id="IPR004089">
    <property type="entry name" value="MCPsignal_dom"/>
</dbReference>
<evidence type="ECO:0000256" key="1">
    <source>
        <dbReference type="ARBA" id="ARBA00004429"/>
    </source>
</evidence>
<dbReference type="Proteomes" id="UP000295058">
    <property type="component" value="Unassembled WGS sequence"/>
</dbReference>
<accession>A0A235CHE8</accession>
<evidence type="ECO:0000259" key="10">
    <source>
        <dbReference type="PROSITE" id="PS50111"/>
    </source>
</evidence>
<dbReference type="RefSeq" id="WP_094278519.1">
    <property type="nucleotide sequence ID" value="NZ_NQJF01000008.1"/>
</dbReference>
<reference evidence="13 15" key="1">
    <citation type="submission" date="2017-08" db="EMBL/GenBank/DDBJ databases">
        <title>Draft Genome Sequence of the Marine Bacterium Oceanimonas baumannii ATCC 700832.</title>
        <authorList>
            <person name="Mcclelland W.D."/>
            <person name="Brennan M.A."/>
            <person name="Trachtenberg A.M."/>
            <person name="Maclea K.S."/>
        </authorList>
    </citation>
    <scope>NUCLEOTIDE SEQUENCE [LARGE SCALE GENOMIC DNA]</scope>
    <source>
        <strain evidence="13 15">ATCC 700832</strain>
    </source>
</reference>
<evidence type="ECO:0000256" key="6">
    <source>
        <dbReference type="ARBA" id="ARBA00023224"/>
    </source>
</evidence>
<evidence type="ECO:0000259" key="12">
    <source>
        <dbReference type="PROSITE" id="PS50885"/>
    </source>
</evidence>
<keyword evidence="2" id="KW-1003">Cell membrane</keyword>
<dbReference type="InterPro" id="IPR000727">
    <property type="entry name" value="T_SNARE_dom"/>
</dbReference>
<feature type="domain" description="T-SNARE coiled-coil homology" evidence="11">
    <location>
        <begin position="528"/>
        <end position="590"/>
    </location>
</feature>
<dbReference type="EMBL" id="SODO01000007">
    <property type="protein sequence ID" value="TDW58706.1"/>
    <property type="molecule type" value="Genomic_DNA"/>
</dbReference>
<dbReference type="GO" id="GO:0007165">
    <property type="term" value="P:signal transduction"/>
    <property type="evidence" value="ECO:0007669"/>
    <property type="project" value="UniProtKB-KW"/>
</dbReference>
<reference evidence="14 16" key="2">
    <citation type="submission" date="2019-03" db="EMBL/GenBank/DDBJ databases">
        <title>Genomic Encyclopedia of Archaeal and Bacterial Type Strains, Phase II (KMG-II): from individual species to whole genera.</title>
        <authorList>
            <person name="Goeker M."/>
        </authorList>
    </citation>
    <scope>NUCLEOTIDE SEQUENCE [LARGE SCALE GENOMIC DNA]</scope>
    <source>
        <strain evidence="14 16">DSM 15594</strain>
    </source>
</reference>
<evidence type="ECO:0000313" key="14">
    <source>
        <dbReference type="EMBL" id="TDW58706.1"/>
    </source>
</evidence>
<dbReference type="GO" id="GO:0005886">
    <property type="term" value="C:plasma membrane"/>
    <property type="evidence" value="ECO:0007669"/>
    <property type="project" value="UniProtKB-SubCell"/>
</dbReference>
<evidence type="ECO:0000256" key="4">
    <source>
        <dbReference type="ARBA" id="ARBA00022989"/>
    </source>
</evidence>
<feature type="transmembrane region" description="Helical" evidence="9">
    <location>
        <begin position="7"/>
        <end position="25"/>
    </location>
</feature>
<dbReference type="SMART" id="SM01358">
    <property type="entry name" value="HBM"/>
    <property type="match status" value="1"/>
</dbReference>
<dbReference type="SUPFAM" id="SSF58104">
    <property type="entry name" value="Methyl-accepting chemotaxis protein (MCP) signaling domain"/>
    <property type="match status" value="1"/>
</dbReference>
<proteinExistence type="inferred from homology"/>
<gene>
    <name evidence="13" type="ORF">B6S09_10925</name>
    <name evidence="14" type="ORF">LY04_02058</name>
</gene>
<dbReference type="PROSITE" id="PS50885">
    <property type="entry name" value="HAMP"/>
    <property type="match status" value="1"/>
</dbReference>
<evidence type="ECO:0000313" key="13">
    <source>
        <dbReference type="EMBL" id="OYD23960.1"/>
    </source>
</evidence>
<comment type="caution">
    <text evidence="13">The sequence shown here is derived from an EMBL/GenBank/DDBJ whole genome shotgun (WGS) entry which is preliminary data.</text>
</comment>
<dbReference type="CDD" id="cd06225">
    <property type="entry name" value="HAMP"/>
    <property type="match status" value="1"/>
</dbReference>
<dbReference type="SMART" id="SM00283">
    <property type="entry name" value="MA"/>
    <property type="match status" value="1"/>
</dbReference>
<evidence type="ECO:0000256" key="9">
    <source>
        <dbReference type="SAM" id="Phobius"/>
    </source>
</evidence>
<evidence type="ECO:0000313" key="16">
    <source>
        <dbReference type="Proteomes" id="UP000295058"/>
    </source>
</evidence>
<dbReference type="InterPro" id="IPR032255">
    <property type="entry name" value="HBM"/>
</dbReference>
<dbReference type="PROSITE" id="PS50192">
    <property type="entry name" value="T_SNARE"/>
    <property type="match status" value="1"/>
</dbReference>
<dbReference type="Gene3D" id="1.10.287.950">
    <property type="entry name" value="Methyl-accepting chemotaxis protein"/>
    <property type="match status" value="1"/>
</dbReference>
<evidence type="ECO:0000256" key="7">
    <source>
        <dbReference type="ARBA" id="ARBA00029447"/>
    </source>
</evidence>
<dbReference type="SMART" id="SM00304">
    <property type="entry name" value="HAMP"/>
    <property type="match status" value="1"/>
</dbReference>
<dbReference type="Proteomes" id="UP000243640">
    <property type="component" value="Unassembled WGS sequence"/>
</dbReference>
<keyword evidence="2" id="KW-0997">Cell inner membrane</keyword>
<dbReference type="Pfam" id="PF00015">
    <property type="entry name" value="MCPsignal"/>
    <property type="match status" value="1"/>
</dbReference>
<protein>
    <submittedName>
        <fullName evidence="13">Methyl-accepting chemotaxis protein</fullName>
    </submittedName>
</protein>
<feature type="domain" description="HAMP" evidence="12">
    <location>
        <begin position="283"/>
        <end position="336"/>
    </location>
</feature>
<comment type="similarity">
    <text evidence="7">Belongs to the methyl-accepting chemotaxis (MCP) protein family.</text>
</comment>